<feature type="region of interest" description="Disordered" evidence="14">
    <location>
        <begin position="502"/>
        <end position="531"/>
    </location>
</feature>
<dbReference type="InterPro" id="IPR015943">
    <property type="entry name" value="WD40/YVTN_repeat-like_dom_sf"/>
</dbReference>
<feature type="domain" description="KA1" evidence="16">
    <location>
        <begin position="928"/>
        <end position="977"/>
    </location>
</feature>
<reference evidence="17" key="1">
    <citation type="submission" date="2021-02" db="EMBL/GenBank/DDBJ databases">
        <authorList>
            <person name="Nowell W R."/>
        </authorList>
    </citation>
    <scope>NUCLEOTIDE SEQUENCE</scope>
</reference>
<feature type="region of interest" description="Disordered" evidence="14">
    <location>
        <begin position="547"/>
        <end position="663"/>
    </location>
</feature>
<dbReference type="FunFam" id="1.10.510.10:FF:001032">
    <property type="entry name" value="KP78b, isoform A"/>
    <property type="match status" value="1"/>
</dbReference>
<feature type="compositionally biased region" description="Polar residues" evidence="14">
    <location>
        <begin position="628"/>
        <end position="640"/>
    </location>
</feature>
<gene>
    <name evidence="17" type="ORF">ZHD862_LOCUS14998</name>
</gene>
<feature type="region of interest" description="Disordered" evidence="14">
    <location>
        <begin position="691"/>
        <end position="766"/>
    </location>
</feature>
<feature type="compositionally biased region" description="Low complexity" evidence="14">
    <location>
        <begin position="410"/>
        <end position="421"/>
    </location>
</feature>
<dbReference type="Gene3D" id="2.130.10.10">
    <property type="entry name" value="YVTN repeat-like/Quinoprotein amine dehydrogenase"/>
    <property type="match status" value="1"/>
</dbReference>
<dbReference type="InterPro" id="IPR049508">
    <property type="entry name" value="MARK1-4_cat"/>
</dbReference>
<feature type="compositionally biased region" description="Polar residues" evidence="14">
    <location>
        <begin position="1"/>
        <end position="27"/>
    </location>
</feature>
<keyword evidence="9 13" id="KW-0067">ATP-binding</keyword>
<sequence length="1247" mass="136485">MSASTQYPKTNIVKLNQPSSSSATRDNTGADGKSTNSDNHHYHQNNNHNNNNNNTTSSTGATTSSSSTRLQSSKMRDPNEPHIGKYRFIKTIGKGNFAKVKLAKHIPTGREVAIKIIDKTQLNPTSLQKLFREVKIMKGLDHPNIVKLFEVIETEKTLYLVMEYASGGEVFDYLVAHGRMKEKEARSKFRQIVSAVQYLHQKHIVHRDLKAENLLLDSELNIKIADFGFSNEFTPGNKLDTFCGSPPYAAPELFQGKKYDGPEVDVWSLGVILYTLVSGSLPFDGQNLKELRERVLRGKYRIPFYMSTDCESLLKRFLVLNPTRRAALESIMKDKWMNINYENDELKPYEEPNQDFNDNYRIEIIIRDGAYTHEQVTESLNSRKYDDIMAYYLLLAIRINENDTTEGQLSTTTTTSTATATNINNKGVTDASNTPSTLAPKIVSSSTRPSTANDKENLPSIDKQHRPMTTVVPSTVNDHSLANGTTTATNGINNTLLTSSSIDTSTTNNGQYPALKSSASGGPPVSSMIAPNSMTTRTNTIDKIRSQTVRLPATGVRRRETLDPVPGATSARKVDNNEKPKTPTGDTTTFESRIPRLPQSGIEPSSSSTSSSQTPHHLMRTSVRENPKSASLSAQHQTSKIPEKLKSRKTSMAVPSSANTNTGSIRVYSSQHHPSTVNSLMVQASTTTNSAVNTTPAQLPLTTTSTPLASSTNTRISSGGDGVLLNRSAPDRKTIHSTFPSRQYQTSTTTPNDYRASTRTPNSSTMGFSDGNNRHQQHAGGASSMIGGTGSGAQSFLSKLSSKFARRKSIRESGISSTTTGGAIGNNMSTMSGSIASASSSSYRRQVDHNNTNITTNEGAGVTTNDNLATGGGGGDIKPRSLRFTWSMKTTSSMDPGDMMKEIRKVLDINNCDYEQREKFLLLCVHGDPNTDSVVSWEMEVCKLPRLSLNGVRFKRISGTSIGFKNIASQVICRAIGNNNTPAPENDARFIAYIVQAAYVNLPVRNLLVLACTKSIQIYEPDGTTHLHIHMLDKTSPNRTESSIYSRGITGFGQNSLCVGNHQGEILLFSIPPKGTNIFLKETIPGHQHGITSLVSNSELLISSDTNGTILIWDNRTMLQKNVIEPMDDSGITSTSIWKNCIAASYANGMIRFFDAGNAQISGSITAHARCINAIDCNEEGLVASVSDDCYVRIWKLSGDAENLQISHECNYHIENSQLVGVKFLHLLRSDIAVSTYDSNEIIVLRA</sequence>
<comment type="caution">
    <text evidence="17">The sequence shown here is derived from an EMBL/GenBank/DDBJ whole genome shotgun (WGS) entry which is preliminary data.</text>
</comment>
<keyword evidence="5" id="KW-0723">Serine/threonine-protein kinase</keyword>
<dbReference type="PROSITE" id="PS50011">
    <property type="entry name" value="PROTEIN_KINASE_DOM"/>
    <property type="match status" value="1"/>
</dbReference>
<dbReference type="InterPro" id="IPR001680">
    <property type="entry name" value="WD40_rpt"/>
</dbReference>
<dbReference type="GO" id="GO:0005524">
    <property type="term" value="F:ATP binding"/>
    <property type="evidence" value="ECO:0007669"/>
    <property type="project" value="UniProtKB-UniRule"/>
</dbReference>
<dbReference type="PROSITE" id="PS50032">
    <property type="entry name" value="KA1"/>
    <property type="match status" value="1"/>
</dbReference>
<evidence type="ECO:0000259" key="15">
    <source>
        <dbReference type="PROSITE" id="PS50011"/>
    </source>
</evidence>
<feature type="compositionally biased region" description="Basic and acidic residues" evidence="14">
    <location>
        <begin position="572"/>
        <end position="581"/>
    </location>
</feature>
<evidence type="ECO:0000256" key="12">
    <source>
        <dbReference type="PROSITE-ProRule" id="PRU00221"/>
    </source>
</evidence>
<comment type="catalytic activity">
    <reaction evidence="10">
        <text>L-threonyl-[protein] + ATP = O-phospho-L-threonyl-[protein] + ADP + H(+)</text>
        <dbReference type="Rhea" id="RHEA:46608"/>
        <dbReference type="Rhea" id="RHEA-COMP:11060"/>
        <dbReference type="Rhea" id="RHEA-COMP:11605"/>
        <dbReference type="ChEBI" id="CHEBI:15378"/>
        <dbReference type="ChEBI" id="CHEBI:30013"/>
        <dbReference type="ChEBI" id="CHEBI:30616"/>
        <dbReference type="ChEBI" id="CHEBI:61977"/>
        <dbReference type="ChEBI" id="CHEBI:456216"/>
        <dbReference type="EC" id="2.7.11.1"/>
    </reaction>
</comment>
<protein>
    <recommendedName>
        <fullName evidence="3">non-specific serine/threonine protein kinase</fullName>
        <ecNumber evidence="3">2.7.11.1</ecNumber>
    </recommendedName>
</protein>
<dbReference type="PROSITE" id="PS00107">
    <property type="entry name" value="PROTEIN_KINASE_ATP"/>
    <property type="match status" value="1"/>
</dbReference>
<feature type="compositionally biased region" description="Low complexity" evidence="14">
    <location>
        <begin position="44"/>
        <end position="73"/>
    </location>
</feature>
<dbReference type="Gene3D" id="1.10.8.10">
    <property type="entry name" value="DNA helicase RuvA subunit, C-terminal domain"/>
    <property type="match status" value="1"/>
</dbReference>
<dbReference type="InterPro" id="IPR028375">
    <property type="entry name" value="KA1/Ssp2_C"/>
</dbReference>
<dbReference type="InterPro" id="IPR011009">
    <property type="entry name" value="Kinase-like_dom_sf"/>
</dbReference>
<feature type="region of interest" description="Disordered" evidence="14">
    <location>
        <begin position="851"/>
        <end position="874"/>
    </location>
</feature>
<evidence type="ECO:0000256" key="2">
    <source>
        <dbReference type="ARBA" id="ARBA00006234"/>
    </source>
</evidence>
<evidence type="ECO:0000313" key="18">
    <source>
        <dbReference type="Proteomes" id="UP000663864"/>
    </source>
</evidence>
<feature type="domain" description="Protein kinase" evidence="15">
    <location>
        <begin position="86"/>
        <end position="337"/>
    </location>
</feature>
<feature type="region of interest" description="Disordered" evidence="14">
    <location>
        <begin position="1"/>
        <end position="82"/>
    </location>
</feature>
<dbReference type="PROSITE" id="PS50082">
    <property type="entry name" value="WD_REPEATS_2"/>
    <property type="match status" value="1"/>
</dbReference>
<evidence type="ECO:0000259" key="16">
    <source>
        <dbReference type="PROSITE" id="PS50032"/>
    </source>
</evidence>
<accession>A0A814KAK0</accession>
<keyword evidence="6" id="KW-0808">Transferase</keyword>
<keyword evidence="7 13" id="KW-0547">Nucleotide-binding</keyword>
<keyword evidence="4" id="KW-0963">Cytoplasm</keyword>
<dbReference type="PANTHER" id="PTHR24346">
    <property type="entry name" value="MAP/MICROTUBULE AFFINITY-REGULATING KINASE"/>
    <property type="match status" value="1"/>
</dbReference>
<feature type="compositionally biased region" description="Polar residues" evidence="14">
    <location>
        <begin position="851"/>
        <end position="868"/>
    </location>
</feature>
<dbReference type="EMBL" id="CAJNOT010000665">
    <property type="protein sequence ID" value="CAF1049852.1"/>
    <property type="molecule type" value="Genomic_DNA"/>
</dbReference>
<proteinExistence type="inferred from homology"/>
<comment type="catalytic activity">
    <reaction evidence="11">
        <text>L-seryl-[protein] + ATP = O-phospho-L-seryl-[protein] + ADP + H(+)</text>
        <dbReference type="Rhea" id="RHEA:17989"/>
        <dbReference type="Rhea" id="RHEA-COMP:9863"/>
        <dbReference type="Rhea" id="RHEA-COMP:11604"/>
        <dbReference type="ChEBI" id="CHEBI:15378"/>
        <dbReference type="ChEBI" id="CHEBI:29999"/>
        <dbReference type="ChEBI" id="CHEBI:30616"/>
        <dbReference type="ChEBI" id="CHEBI:83421"/>
        <dbReference type="ChEBI" id="CHEBI:456216"/>
        <dbReference type="EC" id="2.7.11.1"/>
    </reaction>
</comment>
<feature type="binding site" evidence="13">
    <location>
        <position position="115"/>
    </location>
    <ligand>
        <name>ATP</name>
        <dbReference type="ChEBI" id="CHEBI:30616"/>
    </ligand>
</feature>
<keyword evidence="12" id="KW-0853">WD repeat</keyword>
<organism evidence="17 18">
    <name type="scientific">Rotaria sordida</name>
    <dbReference type="NCBI Taxonomy" id="392033"/>
    <lineage>
        <taxon>Eukaryota</taxon>
        <taxon>Metazoa</taxon>
        <taxon>Spiralia</taxon>
        <taxon>Gnathifera</taxon>
        <taxon>Rotifera</taxon>
        <taxon>Eurotatoria</taxon>
        <taxon>Bdelloidea</taxon>
        <taxon>Philodinida</taxon>
        <taxon>Philodinidae</taxon>
        <taxon>Rotaria</taxon>
    </lineage>
</organism>
<feature type="region of interest" description="Disordered" evidence="14">
    <location>
        <begin position="406"/>
        <end position="467"/>
    </location>
</feature>
<dbReference type="CDD" id="cd14072">
    <property type="entry name" value="STKc_MARK"/>
    <property type="match status" value="1"/>
</dbReference>
<comment type="subcellular location">
    <subcellularLocation>
        <location evidence="1">Cytoplasmic vesicle</location>
        <location evidence="1">Autophagosome</location>
    </subcellularLocation>
</comment>
<dbReference type="GO" id="GO:0000226">
    <property type="term" value="P:microtubule cytoskeleton organization"/>
    <property type="evidence" value="ECO:0007669"/>
    <property type="project" value="TreeGrafter"/>
</dbReference>
<dbReference type="Pfam" id="PF21031">
    <property type="entry name" value="WDR54"/>
    <property type="match status" value="1"/>
</dbReference>
<evidence type="ECO:0000256" key="6">
    <source>
        <dbReference type="ARBA" id="ARBA00022679"/>
    </source>
</evidence>
<dbReference type="CDD" id="cd12196">
    <property type="entry name" value="MARK1-3_C"/>
    <property type="match status" value="1"/>
</dbReference>
<dbReference type="SUPFAM" id="SSF50978">
    <property type="entry name" value="WD40 repeat-like"/>
    <property type="match status" value="1"/>
</dbReference>
<dbReference type="GO" id="GO:0035556">
    <property type="term" value="P:intracellular signal transduction"/>
    <property type="evidence" value="ECO:0007669"/>
    <property type="project" value="TreeGrafter"/>
</dbReference>
<feature type="compositionally biased region" description="Polar residues" evidence="14">
    <location>
        <begin position="736"/>
        <end position="766"/>
    </location>
</feature>
<dbReference type="InterPro" id="IPR036322">
    <property type="entry name" value="WD40_repeat_dom_sf"/>
</dbReference>
<evidence type="ECO:0000256" key="3">
    <source>
        <dbReference type="ARBA" id="ARBA00012513"/>
    </source>
</evidence>
<evidence type="ECO:0000256" key="11">
    <source>
        <dbReference type="ARBA" id="ARBA00048679"/>
    </source>
</evidence>
<evidence type="ECO:0000256" key="4">
    <source>
        <dbReference type="ARBA" id="ARBA00022490"/>
    </source>
</evidence>
<dbReference type="Gene3D" id="3.30.310.80">
    <property type="entry name" value="Kinase associated domain 1, KA1"/>
    <property type="match status" value="1"/>
</dbReference>
<evidence type="ECO:0000256" key="7">
    <source>
        <dbReference type="ARBA" id="ARBA00022741"/>
    </source>
</evidence>
<feature type="compositionally biased region" description="Polar residues" evidence="14">
    <location>
        <begin position="422"/>
        <end position="452"/>
    </location>
</feature>
<feature type="compositionally biased region" description="Low complexity" evidence="14">
    <location>
        <begin position="691"/>
        <end position="714"/>
    </location>
</feature>
<dbReference type="EC" id="2.7.11.1" evidence="3"/>
<dbReference type="Proteomes" id="UP000663864">
    <property type="component" value="Unassembled WGS sequence"/>
</dbReference>
<dbReference type="GO" id="GO:0050321">
    <property type="term" value="F:tau-protein kinase activity"/>
    <property type="evidence" value="ECO:0007669"/>
    <property type="project" value="TreeGrafter"/>
</dbReference>
<name>A0A814KAK0_9BILA</name>
<dbReference type="InterPro" id="IPR000719">
    <property type="entry name" value="Prot_kinase_dom"/>
</dbReference>
<dbReference type="PANTHER" id="PTHR24346:SF82">
    <property type="entry name" value="KP78A-RELATED"/>
    <property type="match status" value="1"/>
</dbReference>
<dbReference type="SMART" id="SM00220">
    <property type="entry name" value="S_TKc"/>
    <property type="match status" value="1"/>
</dbReference>
<evidence type="ECO:0000256" key="13">
    <source>
        <dbReference type="PROSITE-ProRule" id="PRU10141"/>
    </source>
</evidence>
<evidence type="ECO:0000256" key="8">
    <source>
        <dbReference type="ARBA" id="ARBA00022777"/>
    </source>
</evidence>
<evidence type="ECO:0000256" key="14">
    <source>
        <dbReference type="SAM" id="MobiDB-lite"/>
    </source>
</evidence>
<evidence type="ECO:0000256" key="9">
    <source>
        <dbReference type="ARBA" id="ARBA00022840"/>
    </source>
</evidence>
<evidence type="ECO:0000256" key="10">
    <source>
        <dbReference type="ARBA" id="ARBA00047899"/>
    </source>
</evidence>
<dbReference type="SUPFAM" id="SSF56112">
    <property type="entry name" value="Protein kinase-like (PK-like)"/>
    <property type="match status" value="1"/>
</dbReference>
<dbReference type="FunFam" id="3.30.200.20:FF:000003">
    <property type="entry name" value="Non-specific serine/threonine protein kinase"/>
    <property type="match status" value="1"/>
</dbReference>
<dbReference type="FunFam" id="3.30.310.80:FF:000001">
    <property type="entry name" value="Non-specific serine/threonine protein kinase"/>
    <property type="match status" value="1"/>
</dbReference>
<feature type="repeat" description="WD" evidence="12">
    <location>
        <begin position="1084"/>
        <end position="1114"/>
    </location>
</feature>
<dbReference type="GO" id="GO:0005776">
    <property type="term" value="C:autophagosome"/>
    <property type="evidence" value="ECO:0007669"/>
    <property type="project" value="UniProtKB-SubCell"/>
</dbReference>
<dbReference type="Pfam" id="PF02149">
    <property type="entry name" value="KA1"/>
    <property type="match status" value="1"/>
</dbReference>
<dbReference type="InterPro" id="IPR017441">
    <property type="entry name" value="Protein_kinase_ATP_BS"/>
</dbReference>
<comment type="similarity">
    <text evidence="2">Belongs to the protein kinase superfamily. CAMK Ser/Thr protein kinase family. SNF1 subfamily.</text>
</comment>
<dbReference type="InterPro" id="IPR049546">
    <property type="entry name" value="WDR54_beta_prop"/>
</dbReference>
<dbReference type="InterPro" id="IPR008271">
    <property type="entry name" value="Ser/Thr_kinase_AS"/>
</dbReference>
<dbReference type="PROSITE" id="PS00108">
    <property type="entry name" value="PROTEIN_KINASE_ST"/>
    <property type="match status" value="1"/>
</dbReference>
<feature type="compositionally biased region" description="Polar residues" evidence="14">
    <location>
        <begin position="653"/>
        <end position="663"/>
    </location>
</feature>
<dbReference type="Pfam" id="PF00069">
    <property type="entry name" value="Pkinase"/>
    <property type="match status" value="1"/>
</dbReference>
<dbReference type="Gene3D" id="3.30.200.20">
    <property type="entry name" value="Phosphorylase Kinase, domain 1"/>
    <property type="match status" value="1"/>
</dbReference>
<keyword evidence="8" id="KW-0418">Kinase</keyword>
<evidence type="ECO:0000256" key="5">
    <source>
        <dbReference type="ARBA" id="ARBA00022527"/>
    </source>
</evidence>
<dbReference type="InterPro" id="IPR001772">
    <property type="entry name" value="KA1_dom"/>
</dbReference>
<dbReference type="Gene3D" id="1.10.510.10">
    <property type="entry name" value="Transferase(Phosphotransferase) domain 1"/>
    <property type="match status" value="1"/>
</dbReference>
<feature type="compositionally biased region" description="Basic and acidic residues" evidence="14">
    <location>
        <begin position="453"/>
        <end position="465"/>
    </location>
</feature>
<dbReference type="SUPFAM" id="SSF103243">
    <property type="entry name" value="KA1-like"/>
    <property type="match status" value="1"/>
</dbReference>
<evidence type="ECO:0000256" key="1">
    <source>
        <dbReference type="ARBA" id="ARBA00004419"/>
    </source>
</evidence>
<dbReference type="SMART" id="SM00320">
    <property type="entry name" value="WD40"/>
    <property type="match status" value="3"/>
</dbReference>
<evidence type="ECO:0000313" key="17">
    <source>
        <dbReference type="EMBL" id="CAF1049852.1"/>
    </source>
</evidence>
<dbReference type="AlphaFoldDB" id="A0A814KAK0"/>